<keyword evidence="2" id="KW-0479">Metal-binding</keyword>
<evidence type="ECO:0000313" key="8">
    <source>
        <dbReference type="EMBL" id="VEU33961.1"/>
    </source>
</evidence>
<protein>
    <recommendedName>
        <fullName evidence="7">Sulfatase N-terminal domain-containing protein</fullName>
    </recommendedName>
</protein>
<keyword evidence="3" id="KW-0378">Hydrolase</keyword>
<feature type="compositionally biased region" description="Low complexity" evidence="5">
    <location>
        <begin position="560"/>
        <end position="573"/>
    </location>
</feature>
<dbReference type="Proteomes" id="UP000291116">
    <property type="component" value="Unassembled WGS sequence"/>
</dbReference>
<evidence type="ECO:0000259" key="7">
    <source>
        <dbReference type="Pfam" id="PF00884"/>
    </source>
</evidence>
<feature type="domain" description="Sulfatase N-terminal" evidence="7">
    <location>
        <begin position="42"/>
        <end position="393"/>
    </location>
</feature>
<dbReference type="AlphaFoldDB" id="A0A448YW04"/>
<dbReference type="GO" id="GO:0046872">
    <property type="term" value="F:metal ion binding"/>
    <property type="evidence" value="ECO:0007669"/>
    <property type="project" value="UniProtKB-KW"/>
</dbReference>
<dbReference type="EMBL" id="CAACVS010000015">
    <property type="protein sequence ID" value="VEU33961.1"/>
    <property type="molecule type" value="Genomic_DNA"/>
</dbReference>
<dbReference type="InterPro" id="IPR017850">
    <property type="entry name" value="Alkaline_phosphatase_core_sf"/>
</dbReference>
<keyword evidence="6" id="KW-0472">Membrane</keyword>
<dbReference type="PANTHER" id="PTHR42693">
    <property type="entry name" value="ARYLSULFATASE FAMILY MEMBER"/>
    <property type="match status" value="1"/>
</dbReference>
<dbReference type="Gene3D" id="3.40.720.10">
    <property type="entry name" value="Alkaline Phosphatase, subunit A"/>
    <property type="match status" value="1"/>
</dbReference>
<evidence type="ECO:0000256" key="4">
    <source>
        <dbReference type="ARBA" id="ARBA00022837"/>
    </source>
</evidence>
<keyword evidence="6" id="KW-0812">Transmembrane</keyword>
<dbReference type="InterPro" id="IPR050738">
    <property type="entry name" value="Sulfatase"/>
</dbReference>
<feature type="region of interest" description="Disordered" evidence="5">
    <location>
        <begin position="526"/>
        <end position="599"/>
    </location>
</feature>
<keyword evidence="6" id="KW-1133">Transmembrane helix</keyword>
<sequence>MIGHPTMGTIQLITVWFIGIAATSVVNVAARFPGLGITRKQPNIIVIQPDDFRYFEDWGPPAPFEGSFITQFPPNSNQLPNISRLKRDGLTMTSAYAAATMCGTSRYSTMTGRYPSRSSLGRAYDRNSGMRDVSNPATKLDDIEGLSDGNDCSENNIAALLQRNGYRTGISGKWHLTEDDRGRYNYERIQEEVRNCGFDFAEAIYKENMDGNWNGDAGHNMEHVTSEAIKFIESAVVEDEKPFFLYFNPTVPHPSSDVIEDLESADCRETIGGTLSQPPVIPYGMTANFGGNCRAYRQSVLARGGNDSYLAGAVWVDDAVGSLIQTLESLDILENTFILFQMDHGQQKGNLYEIGSRIAQFIHYPDRITAGSTFDNVVSTIDVAPTIADVAGVSFDAYPMDGKSWMSDEVNNDRCIFVELQFDRSVRCGCYKFISIANLNDGRHMINADSIGASVDFNNYYNLCNEETGEYIKAPEITSEWRSTITNEAIRNGLQEKLICHMSRTDPTRDPDYSNNECDESMVLPETTLRPTLRPTSPPIPTNNLPTSPWGDSIYQQPVTTSPTNKPTKIPTNNPTPRPSPLPSVRPVTDEPTNSLIDSFDDESLNITDIEAFIEYLEDCSDDQNYLYNEIDGQNCRWVITNDRCDQDDPETELHIGRNFCQRSCSFCSKYDDDCSDNNYFTWYGQEGKNCTWIAENERCDRVRNDFNGTTLVVGDHYCPESCGYCSTESSPQK</sequence>
<evidence type="ECO:0000256" key="3">
    <source>
        <dbReference type="ARBA" id="ARBA00022801"/>
    </source>
</evidence>
<feature type="compositionally biased region" description="Low complexity" evidence="5">
    <location>
        <begin position="526"/>
        <end position="535"/>
    </location>
</feature>
<dbReference type="SUPFAM" id="SSF53649">
    <property type="entry name" value="Alkaline phosphatase-like"/>
    <property type="match status" value="1"/>
</dbReference>
<evidence type="ECO:0000256" key="6">
    <source>
        <dbReference type="SAM" id="Phobius"/>
    </source>
</evidence>
<feature type="compositionally biased region" description="Pro residues" evidence="5">
    <location>
        <begin position="574"/>
        <end position="584"/>
    </location>
</feature>
<comment type="similarity">
    <text evidence="1">Belongs to the sulfatase family.</text>
</comment>
<dbReference type="OrthoDB" id="103349at2759"/>
<dbReference type="PROSITE" id="PS00149">
    <property type="entry name" value="SULFATASE_2"/>
    <property type="match status" value="1"/>
</dbReference>
<proteinExistence type="inferred from homology"/>
<name>A0A448YW04_9STRA</name>
<feature type="transmembrane region" description="Helical" evidence="6">
    <location>
        <begin position="12"/>
        <end position="32"/>
    </location>
</feature>
<reference evidence="8 9" key="1">
    <citation type="submission" date="2019-01" db="EMBL/GenBank/DDBJ databases">
        <authorList>
            <person name="Ferrante I. M."/>
        </authorList>
    </citation>
    <scope>NUCLEOTIDE SEQUENCE [LARGE SCALE GENOMIC DNA]</scope>
    <source>
        <strain evidence="8 9">B856</strain>
    </source>
</reference>
<dbReference type="CDD" id="cd16022">
    <property type="entry name" value="sulfatase_like"/>
    <property type="match status" value="1"/>
</dbReference>
<evidence type="ECO:0000256" key="1">
    <source>
        <dbReference type="ARBA" id="ARBA00008779"/>
    </source>
</evidence>
<dbReference type="PANTHER" id="PTHR42693:SF53">
    <property type="entry name" value="ENDO-4-O-SULFATASE"/>
    <property type="match status" value="1"/>
</dbReference>
<keyword evidence="9" id="KW-1185">Reference proteome</keyword>
<dbReference type="GO" id="GO:0004065">
    <property type="term" value="F:arylsulfatase activity"/>
    <property type="evidence" value="ECO:0007669"/>
    <property type="project" value="TreeGrafter"/>
</dbReference>
<dbReference type="InterPro" id="IPR024607">
    <property type="entry name" value="Sulfatase_CS"/>
</dbReference>
<gene>
    <name evidence="8" type="ORF">PSNMU_V1.4_AUG-EV-PASAV3_0006910</name>
</gene>
<organism evidence="8 9">
    <name type="scientific">Pseudo-nitzschia multistriata</name>
    <dbReference type="NCBI Taxonomy" id="183589"/>
    <lineage>
        <taxon>Eukaryota</taxon>
        <taxon>Sar</taxon>
        <taxon>Stramenopiles</taxon>
        <taxon>Ochrophyta</taxon>
        <taxon>Bacillariophyta</taxon>
        <taxon>Bacillariophyceae</taxon>
        <taxon>Bacillariophycidae</taxon>
        <taxon>Bacillariales</taxon>
        <taxon>Bacillariaceae</taxon>
        <taxon>Pseudo-nitzschia</taxon>
    </lineage>
</organism>
<evidence type="ECO:0000313" key="9">
    <source>
        <dbReference type="Proteomes" id="UP000291116"/>
    </source>
</evidence>
<dbReference type="InterPro" id="IPR000917">
    <property type="entry name" value="Sulfatase_N"/>
</dbReference>
<keyword evidence="4" id="KW-0106">Calcium</keyword>
<dbReference type="Pfam" id="PF00884">
    <property type="entry name" value="Sulfatase"/>
    <property type="match status" value="1"/>
</dbReference>
<evidence type="ECO:0000256" key="5">
    <source>
        <dbReference type="SAM" id="MobiDB-lite"/>
    </source>
</evidence>
<evidence type="ECO:0000256" key="2">
    <source>
        <dbReference type="ARBA" id="ARBA00022723"/>
    </source>
</evidence>
<accession>A0A448YW04</accession>